<accession>A0A2B3TUF3</accession>
<evidence type="ECO:0000313" key="2">
    <source>
        <dbReference type="Proteomes" id="UP000224076"/>
    </source>
</evidence>
<protein>
    <submittedName>
        <fullName evidence="1">Uncharacterized protein</fullName>
    </submittedName>
</protein>
<organism evidence="1 2">
    <name type="scientific">Bacillus cereus</name>
    <dbReference type="NCBI Taxonomy" id="1396"/>
    <lineage>
        <taxon>Bacteria</taxon>
        <taxon>Bacillati</taxon>
        <taxon>Bacillota</taxon>
        <taxon>Bacilli</taxon>
        <taxon>Bacillales</taxon>
        <taxon>Bacillaceae</taxon>
        <taxon>Bacillus</taxon>
        <taxon>Bacillus cereus group</taxon>
    </lineage>
</organism>
<gene>
    <name evidence="1" type="ORF">COK86_27555</name>
</gene>
<dbReference type="AlphaFoldDB" id="A0A2B3TUF3"/>
<proteinExistence type="predicted"/>
<comment type="caution">
    <text evidence="1">The sequence shown here is derived from an EMBL/GenBank/DDBJ whole genome shotgun (WGS) entry which is preliminary data.</text>
</comment>
<name>A0A2B3TUF3_BACCE</name>
<dbReference type="EMBL" id="NVDG01000059">
    <property type="protein sequence ID" value="PFU37849.1"/>
    <property type="molecule type" value="Genomic_DNA"/>
</dbReference>
<sequence>MGKNTLRACKILYSFSANPVTNENPKTHVRIEIYQKMNRVIEKEKSGFLVRVGIRLFLATDNLTYVN</sequence>
<reference evidence="1 2" key="1">
    <citation type="submission" date="2017-09" db="EMBL/GenBank/DDBJ databases">
        <title>Large-scale bioinformatics analysis of Bacillus genomes uncovers conserved roles of natural products in bacterial physiology.</title>
        <authorList>
            <consortium name="Agbiome Team Llc"/>
            <person name="Bleich R.M."/>
            <person name="Grubbs K.J."/>
            <person name="Santa Maria K.C."/>
            <person name="Allen S.E."/>
            <person name="Farag S."/>
            <person name="Shank E.A."/>
            <person name="Bowers A."/>
        </authorList>
    </citation>
    <scope>NUCLEOTIDE SEQUENCE [LARGE SCALE GENOMIC DNA]</scope>
    <source>
        <strain evidence="1 2">AFS061806</strain>
    </source>
</reference>
<evidence type="ECO:0000313" key="1">
    <source>
        <dbReference type="EMBL" id="PFU37849.1"/>
    </source>
</evidence>
<dbReference type="Proteomes" id="UP000224076">
    <property type="component" value="Unassembled WGS sequence"/>
</dbReference>